<dbReference type="EMBL" id="SCLC01001073">
    <property type="protein sequence ID" value="MBF4437556.1"/>
    <property type="molecule type" value="Genomic_DNA"/>
</dbReference>
<evidence type="ECO:0000313" key="1">
    <source>
        <dbReference type="EMBL" id="MBF4374493.1"/>
    </source>
</evidence>
<accession>A0AAW4BKF6</accession>
<dbReference type="Proteomes" id="UP000726136">
    <property type="component" value="Unassembled WGS sequence"/>
</dbReference>
<comment type="caution">
    <text evidence="2">The sequence shown here is derived from an EMBL/GenBank/DDBJ whole genome shotgun (WGS) entry which is preliminary data.</text>
</comment>
<dbReference type="EMBL" id="RDPI01000019">
    <property type="protein sequence ID" value="MBF4374493.1"/>
    <property type="molecule type" value="Genomic_DNA"/>
</dbReference>
<dbReference type="AlphaFoldDB" id="A0AAW4BKF6"/>
<gene>
    <name evidence="1" type="ORF">EAY46_15595</name>
    <name evidence="2" type="ORF">ERJ77_24335</name>
</gene>
<organism evidence="2 4">
    <name type="scientific">Vibrio anguillarum</name>
    <name type="common">Listonella anguillarum</name>
    <dbReference type="NCBI Taxonomy" id="55601"/>
    <lineage>
        <taxon>Bacteria</taxon>
        <taxon>Pseudomonadati</taxon>
        <taxon>Pseudomonadota</taxon>
        <taxon>Gammaproteobacteria</taxon>
        <taxon>Vibrionales</taxon>
        <taxon>Vibrionaceae</taxon>
        <taxon>Vibrio</taxon>
    </lineage>
</organism>
<dbReference type="Proteomes" id="UP000786185">
    <property type="component" value="Unassembled WGS sequence"/>
</dbReference>
<sequence length="106" mass="12032">MAKIILNETDSIGLGEARPLLLDVDEIRSVEQFQVVNALSNTVSRVTLKEATTSFNGDDDEMLAHTEFYVFETVSEIDGLCKGETVVTKYSELKRNQWQENIYRTI</sequence>
<reference evidence="2 3" key="1">
    <citation type="journal article" date="2021" name="PeerJ">
        <title>Analysis of 44 Vibrio anguillarum genomes reveals high genetic diversity.</title>
        <authorList>
            <person name="Hansen M.J."/>
            <person name="Dalsgaard I."/>
        </authorList>
    </citation>
    <scope>NUCLEOTIDE SEQUENCE</scope>
    <source>
        <strain evidence="1 3">040915-1/1B</strain>
        <strain evidence="2">850617-1/1</strain>
    </source>
</reference>
<protein>
    <submittedName>
        <fullName evidence="2">Uncharacterized protein</fullName>
    </submittedName>
</protein>
<keyword evidence="3" id="KW-1185">Reference proteome</keyword>
<evidence type="ECO:0000313" key="2">
    <source>
        <dbReference type="EMBL" id="MBF4437556.1"/>
    </source>
</evidence>
<proteinExistence type="predicted"/>
<evidence type="ECO:0000313" key="3">
    <source>
        <dbReference type="Proteomes" id="UP000726136"/>
    </source>
</evidence>
<name>A0AAW4BKF6_VIBAN</name>
<evidence type="ECO:0000313" key="4">
    <source>
        <dbReference type="Proteomes" id="UP000786185"/>
    </source>
</evidence>
<dbReference type="RefSeq" id="WP_194663919.1">
    <property type="nucleotide sequence ID" value="NZ_RDPI01000019.1"/>
</dbReference>